<dbReference type="Proteomes" id="UP001236663">
    <property type="component" value="Unassembled WGS sequence"/>
</dbReference>
<dbReference type="SUPFAM" id="SSF56534">
    <property type="entry name" value="Aromatic aminoacid monoxygenases, catalytic and oligomerization domains"/>
    <property type="match status" value="1"/>
</dbReference>
<protein>
    <recommendedName>
        <fullName evidence="1">Biopterin-dependent aromatic amino acid hydroxylase family profile domain-containing protein</fullName>
    </recommendedName>
</protein>
<sequence>MAANYSTKILSDPRLKHMQQEYEKYTAEDFQVWKILFERQYKNLPDAAFRKFLDGLELIGFSSDRIAD</sequence>
<dbReference type="Gene3D" id="1.10.800.10">
    <property type="entry name" value="Aromatic amino acid hydroxylase"/>
    <property type="match status" value="1"/>
</dbReference>
<dbReference type="EMBL" id="JAUFQS010000009">
    <property type="protein sequence ID" value="MDN3688428.1"/>
    <property type="molecule type" value="Genomic_DNA"/>
</dbReference>
<dbReference type="PROSITE" id="PS51410">
    <property type="entry name" value="BH4_AAA_HYDROXYL_2"/>
    <property type="match status" value="1"/>
</dbReference>
<organism evidence="2 3">
    <name type="scientific">Cyclobacterium jeungdonense</name>
    <dbReference type="NCBI Taxonomy" id="708087"/>
    <lineage>
        <taxon>Bacteria</taxon>
        <taxon>Pseudomonadati</taxon>
        <taxon>Bacteroidota</taxon>
        <taxon>Cytophagia</taxon>
        <taxon>Cytophagales</taxon>
        <taxon>Cyclobacteriaceae</taxon>
        <taxon>Cyclobacterium</taxon>
    </lineage>
</organism>
<keyword evidence="3" id="KW-1185">Reference proteome</keyword>
<accession>A0ABT8C9C7</accession>
<feature type="domain" description="Biopterin-dependent aromatic amino acid hydroxylase family profile" evidence="1">
    <location>
        <begin position="1"/>
        <end position="68"/>
    </location>
</feature>
<comment type="caution">
    <text evidence="2">The sequence shown here is derived from an EMBL/GenBank/DDBJ whole genome shotgun (WGS) entry which is preliminary data.</text>
</comment>
<proteinExistence type="predicted"/>
<dbReference type="InterPro" id="IPR036951">
    <property type="entry name" value="ArAA_hydroxylase_sf"/>
</dbReference>
<dbReference type="InterPro" id="IPR019774">
    <property type="entry name" value="Aromatic-AA_hydroxylase_C"/>
</dbReference>
<gene>
    <name evidence="2" type="ORF">QWZ15_11340</name>
</gene>
<dbReference type="InterPro" id="IPR036329">
    <property type="entry name" value="Aro-AA_hydroxylase_C_sf"/>
</dbReference>
<evidence type="ECO:0000313" key="3">
    <source>
        <dbReference type="Proteomes" id="UP001236663"/>
    </source>
</evidence>
<evidence type="ECO:0000313" key="2">
    <source>
        <dbReference type="EMBL" id="MDN3688428.1"/>
    </source>
</evidence>
<evidence type="ECO:0000259" key="1">
    <source>
        <dbReference type="PROSITE" id="PS51410"/>
    </source>
</evidence>
<dbReference type="RefSeq" id="WP_205602090.1">
    <property type="nucleotide sequence ID" value="NZ_JAUFQS010000009.1"/>
</dbReference>
<name>A0ABT8C9C7_9BACT</name>
<reference evidence="3" key="1">
    <citation type="journal article" date="2019" name="Int. J. Syst. Evol. Microbiol.">
        <title>The Global Catalogue of Microorganisms (GCM) 10K type strain sequencing project: providing services to taxonomists for standard genome sequencing and annotation.</title>
        <authorList>
            <consortium name="The Broad Institute Genomics Platform"/>
            <consortium name="The Broad Institute Genome Sequencing Center for Infectious Disease"/>
            <person name="Wu L."/>
            <person name="Ma J."/>
        </authorList>
    </citation>
    <scope>NUCLEOTIDE SEQUENCE [LARGE SCALE GENOMIC DNA]</scope>
    <source>
        <strain evidence="3">CECT 7706</strain>
    </source>
</reference>